<keyword evidence="5" id="KW-0472">Membrane</keyword>
<evidence type="ECO:0000256" key="3">
    <source>
        <dbReference type="ARBA" id="ARBA00022833"/>
    </source>
</evidence>
<dbReference type="InterPro" id="IPR017907">
    <property type="entry name" value="Znf_RING_CS"/>
</dbReference>
<dbReference type="PROSITE" id="PS50089">
    <property type="entry name" value="ZF_RING_2"/>
    <property type="match status" value="1"/>
</dbReference>
<proteinExistence type="predicted"/>
<evidence type="ECO:0000259" key="6">
    <source>
        <dbReference type="PROSITE" id="PS50089"/>
    </source>
</evidence>
<organism evidence="7 8">
    <name type="scientific">Knipowitschia caucasica</name>
    <name type="common">Caucasian dwarf goby</name>
    <name type="synonym">Pomatoschistus caucasicus</name>
    <dbReference type="NCBI Taxonomy" id="637954"/>
    <lineage>
        <taxon>Eukaryota</taxon>
        <taxon>Metazoa</taxon>
        <taxon>Chordata</taxon>
        <taxon>Craniata</taxon>
        <taxon>Vertebrata</taxon>
        <taxon>Euteleostomi</taxon>
        <taxon>Actinopterygii</taxon>
        <taxon>Neopterygii</taxon>
        <taxon>Teleostei</taxon>
        <taxon>Neoteleostei</taxon>
        <taxon>Acanthomorphata</taxon>
        <taxon>Gobiaria</taxon>
        <taxon>Gobiiformes</taxon>
        <taxon>Gobioidei</taxon>
        <taxon>Gobiidae</taxon>
        <taxon>Gobiinae</taxon>
        <taxon>Knipowitschia</taxon>
    </lineage>
</organism>
<evidence type="ECO:0000313" key="8">
    <source>
        <dbReference type="Proteomes" id="UP001497482"/>
    </source>
</evidence>
<dbReference type="GO" id="GO:0016567">
    <property type="term" value="P:protein ubiquitination"/>
    <property type="evidence" value="ECO:0007669"/>
    <property type="project" value="TreeGrafter"/>
</dbReference>
<keyword evidence="3" id="KW-0862">Zinc</keyword>
<keyword evidence="2 4" id="KW-0863">Zinc-finger</keyword>
<name>A0AAV2KRY2_KNICA</name>
<evidence type="ECO:0000256" key="2">
    <source>
        <dbReference type="ARBA" id="ARBA00022771"/>
    </source>
</evidence>
<keyword evidence="8" id="KW-1185">Reference proteome</keyword>
<sequence length="270" mass="30577">MSLGYLYISRVVITAWRSADRSRGVTSEIRRRQRQEHIRQVYTKTNNMAPPMLTAKAAVAPYPRENPHSTSGDMECPICYQDYNLHNKCPRMLECLHVFCTDCLHRIQLCPMVPGDPLSPDAIPCPLCRHLTPLERGDAQSLPCNSHILARLNPMPFPLPITLAQRVVLSLEGEQPDARYIILPTLSLRVQQRHPDRPHGTAPGLMGEEEVIQQSRRTLFWVKLLAGVFWVVFVVICVIGVTVLLMFLLGKSYREFGRVNVACPSVFAPR</sequence>
<dbReference type="InterPro" id="IPR051435">
    <property type="entry name" value="RING_finger_E3_ubiq-ligases"/>
</dbReference>
<dbReference type="SUPFAM" id="SSF57850">
    <property type="entry name" value="RING/U-box"/>
    <property type="match status" value="1"/>
</dbReference>
<feature type="domain" description="RING-type" evidence="6">
    <location>
        <begin position="76"/>
        <end position="129"/>
    </location>
</feature>
<dbReference type="PANTHER" id="PTHR22791:SF22">
    <property type="entry name" value="RING FINGER PROTEIN 222-LIKE ISOFORM X1"/>
    <property type="match status" value="1"/>
</dbReference>
<dbReference type="Proteomes" id="UP001497482">
    <property type="component" value="Chromosome 19"/>
</dbReference>
<evidence type="ECO:0000313" key="7">
    <source>
        <dbReference type="EMBL" id="CAL1590899.1"/>
    </source>
</evidence>
<gene>
    <name evidence="7" type="ORF">KC01_LOCUS20341</name>
</gene>
<dbReference type="Gene3D" id="3.30.40.10">
    <property type="entry name" value="Zinc/RING finger domain, C3HC4 (zinc finger)"/>
    <property type="match status" value="1"/>
</dbReference>
<accession>A0AAV2KRY2</accession>
<keyword evidence="5" id="KW-0812">Transmembrane</keyword>
<dbReference type="GO" id="GO:0061630">
    <property type="term" value="F:ubiquitin protein ligase activity"/>
    <property type="evidence" value="ECO:0007669"/>
    <property type="project" value="TreeGrafter"/>
</dbReference>
<evidence type="ECO:0000256" key="5">
    <source>
        <dbReference type="SAM" id="Phobius"/>
    </source>
</evidence>
<dbReference type="InterPro" id="IPR027370">
    <property type="entry name" value="Znf-RING_euk"/>
</dbReference>
<protein>
    <recommendedName>
        <fullName evidence="6">RING-type domain-containing protein</fullName>
    </recommendedName>
</protein>
<keyword evidence="5" id="KW-1133">Transmembrane helix</keyword>
<keyword evidence="1" id="KW-0479">Metal-binding</keyword>
<evidence type="ECO:0000256" key="4">
    <source>
        <dbReference type="PROSITE-ProRule" id="PRU00175"/>
    </source>
</evidence>
<feature type="transmembrane region" description="Helical" evidence="5">
    <location>
        <begin position="220"/>
        <end position="249"/>
    </location>
</feature>
<dbReference type="SMART" id="SM00184">
    <property type="entry name" value="RING"/>
    <property type="match status" value="1"/>
</dbReference>
<dbReference type="GO" id="GO:0008270">
    <property type="term" value="F:zinc ion binding"/>
    <property type="evidence" value="ECO:0007669"/>
    <property type="project" value="UniProtKB-KW"/>
</dbReference>
<dbReference type="PANTHER" id="PTHR22791">
    <property type="entry name" value="RING-TYPE DOMAIN-CONTAINING PROTEIN"/>
    <property type="match status" value="1"/>
</dbReference>
<dbReference type="InterPro" id="IPR013083">
    <property type="entry name" value="Znf_RING/FYVE/PHD"/>
</dbReference>
<reference evidence="7 8" key="1">
    <citation type="submission" date="2024-04" db="EMBL/GenBank/DDBJ databases">
        <authorList>
            <person name="Waldvogel A.-M."/>
            <person name="Schoenle A."/>
        </authorList>
    </citation>
    <scope>NUCLEOTIDE SEQUENCE [LARGE SCALE GENOMIC DNA]</scope>
</reference>
<dbReference type="Pfam" id="PF13445">
    <property type="entry name" value="zf-RING_UBOX"/>
    <property type="match status" value="1"/>
</dbReference>
<dbReference type="PROSITE" id="PS00518">
    <property type="entry name" value="ZF_RING_1"/>
    <property type="match status" value="1"/>
</dbReference>
<dbReference type="InterPro" id="IPR001841">
    <property type="entry name" value="Znf_RING"/>
</dbReference>
<dbReference type="EMBL" id="OZ035841">
    <property type="protein sequence ID" value="CAL1590899.1"/>
    <property type="molecule type" value="Genomic_DNA"/>
</dbReference>
<evidence type="ECO:0000256" key="1">
    <source>
        <dbReference type="ARBA" id="ARBA00022723"/>
    </source>
</evidence>
<dbReference type="AlphaFoldDB" id="A0AAV2KRY2"/>